<evidence type="ECO:0000313" key="3">
    <source>
        <dbReference type="Proteomes" id="UP000073492"/>
    </source>
</evidence>
<feature type="compositionally biased region" description="Polar residues" evidence="1">
    <location>
        <begin position="161"/>
        <end position="174"/>
    </location>
</feature>
<reference evidence="2 3" key="1">
    <citation type="submission" date="2015-07" db="EMBL/GenBank/DDBJ databases">
        <title>Comparative genomics of the Sigatoka disease complex on banana suggests a link between parallel evolutionary changes in Pseudocercospora fijiensis and Pseudocercospora eumusae and increased virulence on the banana host.</title>
        <authorList>
            <person name="Chang T.-C."/>
            <person name="Salvucci A."/>
            <person name="Crous P.W."/>
            <person name="Stergiopoulos I."/>
        </authorList>
    </citation>
    <scope>NUCLEOTIDE SEQUENCE [LARGE SCALE GENOMIC DNA]</scope>
    <source>
        <strain evidence="2 3">CBS 116634</strain>
    </source>
</reference>
<evidence type="ECO:0000313" key="2">
    <source>
        <dbReference type="EMBL" id="KXT16405.1"/>
    </source>
</evidence>
<name>A0A139IP03_9PEZI</name>
<evidence type="ECO:0000256" key="1">
    <source>
        <dbReference type="SAM" id="MobiDB-lite"/>
    </source>
</evidence>
<dbReference type="EMBL" id="LFZO01000038">
    <property type="protein sequence ID" value="KXT16405.1"/>
    <property type="molecule type" value="Genomic_DNA"/>
</dbReference>
<dbReference type="Proteomes" id="UP000073492">
    <property type="component" value="Unassembled WGS sequence"/>
</dbReference>
<gene>
    <name evidence="2" type="ORF">AC579_5596</name>
</gene>
<dbReference type="OrthoDB" id="3824970at2759"/>
<protein>
    <submittedName>
        <fullName evidence="2">Uncharacterized protein</fullName>
    </submittedName>
</protein>
<accession>A0A139IP03</accession>
<sequence length="306" mass="35224">MADTTSSPSPYKPGHFINLVYPGLDPNIKTLPGFRSWYFAQPRNMGNRYYPHPGLDADGNPLRALSANENAFFHILETNLSAPDGAPSKRHRDVTVEKFIETVEEAANWVGNTELRIDAINTNRTSRDFKIRRMTVQRITKFTSRKGQDAREEHGNYRSIVVQSPEQQRSSMDTTPYAALRARDRRHGLKDQEPRPSRTPIFHDAPDGLMTLLSQGYVNKSYFQDERYDAWETWERSCSDLDARELSSEKFLKVVRERLLVDIWLHMRDNVEKEPPESSPAHLRAATEEPQQAQSDKAEAQFFSLE</sequence>
<organism evidence="2 3">
    <name type="scientific">Pseudocercospora musae</name>
    <dbReference type="NCBI Taxonomy" id="113226"/>
    <lineage>
        <taxon>Eukaryota</taxon>
        <taxon>Fungi</taxon>
        <taxon>Dikarya</taxon>
        <taxon>Ascomycota</taxon>
        <taxon>Pezizomycotina</taxon>
        <taxon>Dothideomycetes</taxon>
        <taxon>Dothideomycetidae</taxon>
        <taxon>Mycosphaerellales</taxon>
        <taxon>Mycosphaerellaceae</taxon>
        <taxon>Pseudocercospora</taxon>
    </lineage>
</organism>
<dbReference type="AlphaFoldDB" id="A0A139IP03"/>
<feature type="region of interest" description="Disordered" evidence="1">
    <location>
        <begin position="271"/>
        <end position="306"/>
    </location>
</feature>
<feature type="compositionally biased region" description="Basic and acidic residues" evidence="1">
    <location>
        <begin position="146"/>
        <end position="156"/>
    </location>
</feature>
<keyword evidence="3" id="KW-1185">Reference proteome</keyword>
<feature type="region of interest" description="Disordered" evidence="1">
    <location>
        <begin position="142"/>
        <end position="204"/>
    </location>
</feature>
<comment type="caution">
    <text evidence="2">The sequence shown here is derived from an EMBL/GenBank/DDBJ whole genome shotgun (WGS) entry which is preliminary data.</text>
</comment>
<proteinExistence type="predicted"/>